<sequence>MRTLPILLAALLLAAPTRPIASPAAISPEAVVRADFEALGAGDLDRLAGLFAEDIRMYGLPSEAHTLVGRRTNQIRDRAGLRRHLEVPFANGNVARHEVIDMLSLGELVAVRVAIHAHDDAPADHALTVFRVRDGLIQAIWHVAKEAAAQPQSGAAAKAVIQQLVEANNRGDVDAFLALFAADARNFHFRRDPERLGGGPSGSVTDQASRERVFREMFAQGAPVQVSTVASVALGEWVVARDEAVKPDGSILDGLSIYRVRDGRIIDDWYVAEQPRQ</sequence>
<dbReference type="Gene3D" id="3.10.450.50">
    <property type="match status" value="2"/>
</dbReference>
<feature type="signal peptide" evidence="1">
    <location>
        <begin position="1"/>
        <end position="21"/>
    </location>
</feature>
<protein>
    <submittedName>
        <fullName evidence="3">Nuclear transport factor 2 family protein</fullName>
    </submittedName>
</protein>
<reference evidence="3 4" key="1">
    <citation type="submission" date="2024-07" db="EMBL/GenBank/DDBJ databases">
        <title>Luteimonas salilacus sp. nov., isolated from the shore soil of Salt Lake in Tibet of China.</title>
        <authorList>
            <person name="Zhang X."/>
            <person name="Li A."/>
        </authorList>
    </citation>
    <scope>NUCLEOTIDE SEQUENCE [LARGE SCALE GENOMIC DNA]</scope>
    <source>
        <strain evidence="3 4">B3-2-R+30</strain>
    </source>
</reference>
<organism evidence="3 4">
    <name type="scientific">Luteimonas salinilitoris</name>
    <dbReference type="NCBI Taxonomy" id="3237697"/>
    <lineage>
        <taxon>Bacteria</taxon>
        <taxon>Pseudomonadati</taxon>
        <taxon>Pseudomonadota</taxon>
        <taxon>Gammaproteobacteria</taxon>
        <taxon>Lysobacterales</taxon>
        <taxon>Lysobacteraceae</taxon>
        <taxon>Luteimonas</taxon>
    </lineage>
</organism>
<evidence type="ECO:0000313" key="3">
    <source>
        <dbReference type="EMBL" id="MEZ0474327.1"/>
    </source>
</evidence>
<evidence type="ECO:0000256" key="1">
    <source>
        <dbReference type="SAM" id="SignalP"/>
    </source>
</evidence>
<dbReference type="EMBL" id="JBFWIC010000007">
    <property type="protein sequence ID" value="MEZ0474327.1"/>
    <property type="molecule type" value="Genomic_DNA"/>
</dbReference>
<feature type="domain" description="SnoaL-like" evidence="2">
    <location>
        <begin position="32"/>
        <end position="138"/>
    </location>
</feature>
<accession>A0ABV4HNM1</accession>
<dbReference type="Proteomes" id="UP001566331">
    <property type="component" value="Unassembled WGS sequence"/>
</dbReference>
<dbReference type="SUPFAM" id="SSF54427">
    <property type="entry name" value="NTF2-like"/>
    <property type="match status" value="2"/>
</dbReference>
<keyword evidence="1" id="KW-0732">Signal</keyword>
<dbReference type="RefSeq" id="WP_370563488.1">
    <property type="nucleotide sequence ID" value="NZ_JBFWIB010000004.1"/>
</dbReference>
<proteinExistence type="predicted"/>
<name>A0ABV4HNM1_9GAMM</name>
<dbReference type="Pfam" id="PF12680">
    <property type="entry name" value="SnoaL_2"/>
    <property type="match status" value="2"/>
</dbReference>
<gene>
    <name evidence="3" type="ORF">AB6713_06810</name>
</gene>
<dbReference type="InterPro" id="IPR032710">
    <property type="entry name" value="NTF2-like_dom_sf"/>
</dbReference>
<feature type="chain" id="PRO_5045296428" evidence="1">
    <location>
        <begin position="22"/>
        <end position="277"/>
    </location>
</feature>
<feature type="domain" description="SnoaL-like" evidence="2">
    <location>
        <begin position="161"/>
        <end position="266"/>
    </location>
</feature>
<keyword evidence="4" id="KW-1185">Reference proteome</keyword>
<evidence type="ECO:0000313" key="4">
    <source>
        <dbReference type="Proteomes" id="UP001566331"/>
    </source>
</evidence>
<comment type="caution">
    <text evidence="3">The sequence shown here is derived from an EMBL/GenBank/DDBJ whole genome shotgun (WGS) entry which is preliminary data.</text>
</comment>
<evidence type="ECO:0000259" key="2">
    <source>
        <dbReference type="Pfam" id="PF12680"/>
    </source>
</evidence>
<dbReference type="InterPro" id="IPR037401">
    <property type="entry name" value="SnoaL-like"/>
</dbReference>